<evidence type="ECO:0000256" key="1">
    <source>
        <dbReference type="ARBA" id="ARBA00023125"/>
    </source>
</evidence>
<accession>A0ABX1GHQ5</accession>
<proteinExistence type="predicted"/>
<dbReference type="SUPFAM" id="SSF46689">
    <property type="entry name" value="Homeodomain-like"/>
    <property type="match status" value="1"/>
</dbReference>
<keyword evidence="5" id="KW-1185">Reference proteome</keyword>
<reference evidence="4 5" key="1">
    <citation type="submission" date="2020-04" db="EMBL/GenBank/DDBJ databases">
        <authorList>
            <person name="Yoon J."/>
        </authorList>
    </citation>
    <scope>NUCLEOTIDE SEQUENCE [LARGE SCALE GENOMIC DNA]</scope>
    <source>
        <strain evidence="4 5">KMU-166</strain>
    </source>
</reference>
<dbReference type="PRINTS" id="PR00455">
    <property type="entry name" value="HTHTETR"/>
</dbReference>
<gene>
    <name evidence="4" type="ORF">HCU74_13470</name>
</gene>
<dbReference type="PROSITE" id="PS50977">
    <property type="entry name" value="HTH_TETR_2"/>
    <property type="match status" value="1"/>
</dbReference>
<dbReference type="InterPro" id="IPR025722">
    <property type="entry name" value="TetR"/>
</dbReference>
<keyword evidence="1 2" id="KW-0238">DNA-binding</keyword>
<evidence type="ECO:0000256" key="2">
    <source>
        <dbReference type="PROSITE-ProRule" id="PRU00335"/>
    </source>
</evidence>
<dbReference type="Proteomes" id="UP000765845">
    <property type="component" value="Unassembled WGS sequence"/>
</dbReference>
<dbReference type="InterPro" id="IPR001647">
    <property type="entry name" value="HTH_TetR"/>
</dbReference>
<dbReference type="Pfam" id="PF13972">
    <property type="entry name" value="TetR"/>
    <property type="match status" value="1"/>
</dbReference>
<dbReference type="PANTHER" id="PTHR43479">
    <property type="entry name" value="ACREF/ENVCD OPERON REPRESSOR-RELATED"/>
    <property type="match status" value="1"/>
</dbReference>
<dbReference type="Pfam" id="PF00440">
    <property type="entry name" value="TetR_N"/>
    <property type="match status" value="1"/>
</dbReference>
<name>A0ABX1GHQ5_9GAMM</name>
<dbReference type="RefSeq" id="WP_168450961.1">
    <property type="nucleotide sequence ID" value="NZ_JAAWWK010000005.1"/>
</dbReference>
<dbReference type="InterPro" id="IPR009057">
    <property type="entry name" value="Homeodomain-like_sf"/>
</dbReference>
<feature type="domain" description="HTH tetR-type" evidence="3">
    <location>
        <begin position="1"/>
        <end position="61"/>
    </location>
</feature>
<organism evidence="4 5">
    <name type="scientific">Spongiibacter thalassae</name>
    <dbReference type="NCBI Taxonomy" id="2721624"/>
    <lineage>
        <taxon>Bacteria</taxon>
        <taxon>Pseudomonadati</taxon>
        <taxon>Pseudomonadota</taxon>
        <taxon>Gammaproteobacteria</taxon>
        <taxon>Cellvibrionales</taxon>
        <taxon>Spongiibacteraceae</taxon>
        <taxon>Spongiibacter</taxon>
    </lineage>
</organism>
<sequence>MKTKDKILLTSLELFNTEGEANVTTVDIANELDISPGNLYYHFHGKEEIIHALFAGFEIELIDILEAPLEKNLAPQDAWFYLYIVFEHLYKHRYLYRNLNDILLRYPDIGKRFGKLLDLKLRAVQAVAEELIAAEIIDIDESQVARLCDNVTLNLTFWLNFNSLRNNHQDDSDEIMIHRGVFQIMSLAAPYLAPAFRYFYEECSAMFEVLTATD</sequence>
<dbReference type="PANTHER" id="PTHR43479:SF12">
    <property type="entry name" value="TRANSCRIPTIONAL REGULATORY PROTEIN"/>
    <property type="match status" value="1"/>
</dbReference>
<protein>
    <submittedName>
        <fullName evidence="4">TetR/AcrR family transcriptional regulator</fullName>
    </submittedName>
</protein>
<dbReference type="InterPro" id="IPR050624">
    <property type="entry name" value="HTH-type_Tx_Regulator"/>
</dbReference>
<evidence type="ECO:0000259" key="3">
    <source>
        <dbReference type="PROSITE" id="PS50977"/>
    </source>
</evidence>
<dbReference type="EMBL" id="JAAWWK010000005">
    <property type="protein sequence ID" value="NKI18421.1"/>
    <property type="molecule type" value="Genomic_DNA"/>
</dbReference>
<evidence type="ECO:0000313" key="5">
    <source>
        <dbReference type="Proteomes" id="UP000765845"/>
    </source>
</evidence>
<feature type="DNA-binding region" description="H-T-H motif" evidence="2">
    <location>
        <begin position="24"/>
        <end position="43"/>
    </location>
</feature>
<comment type="caution">
    <text evidence="4">The sequence shown here is derived from an EMBL/GenBank/DDBJ whole genome shotgun (WGS) entry which is preliminary data.</text>
</comment>
<evidence type="ECO:0000313" key="4">
    <source>
        <dbReference type="EMBL" id="NKI18421.1"/>
    </source>
</evidence>
<dbReference type="Gene3D" id="1.10.357.10">
    <property type="entry name" value="Tetracycline Repressor, domain 2"/>
    <property type="match status" value="1"/>
</dbReference>